<evidence type="ECO:0000256" key="6">
    <source>
        <dbReference type="SAM" id="Phobius"/>
    </source>
</evidence>
<feature type="domain" description="LITAF" evidence="7">
    <location>
        <begin position="44"/>
        <end position="130"/>
    </location>
</feature>
<keyword evidence="4" id="KW-0862">Zinc</keyword>
<evidence type="ECO:0000256" key="2">
    <source>
        <dbReference type="ARBA" id="ARBA00005975"/>
    </source>
</evidence>
<sequence length="139" mass="14878">MMSARDAQDFDVQAAAGEPPLVAATPIVYATLPADAAPTAASGTRTNVVNHDIPPSLSRHPTSVRQCQHCGAANVMTSTRTYPGPETFLACFILLLVFWPACWMPLVVDAAKRTDHMCTRCGGVVGHVKPLSDCCVERR</sequence>
<evidence type="ECO:0000256" key="1">
    <source>
        <dbReference type="ARBA" id="ARBA00004170"/>
    </source>
</evidence>
<dbReference type="GO" id="GO:0046872">
    <property type="term" value="F:metal ion binding"/>
    <property type="evidence" value="ECO:0007669"/>
    <property type="project" value="UniProtKB-KW"/>
</dbReference>
<dbReference type="InterPro" id="IPR006629">
    <property type="entry name" value="LITAF"/>
</dbReference>
<reference evidence="8 9" key="1">
    <citation type="submission" date="2024-10" db="EMBL/GenBank/DDBJ databases">
        <title>Updated reference genomes for cyclostephanoid diatoms.</title>
        <authorList>
            <person name="Roberts W.R."/>
            <person name="Alverson A.J."/>
        </authorList>
    </citation>
    <scope>NUCLEOTIDE SEQUENCE [LARGE SCALE GENOMIC DNA]</scope>
    <source>
        <strain evidence="8 9">AJA276-08</strain>
    </source>
</reference>
<dbReference type="EMBL" id="JALLAZ020000967">
    <property type="protein sequence ID" value="KAL3783548.1"/>
    <property type="molecule type" value="Genomic_DNA"/>
</dbReference>
<feature type="transmembrane region" description="Helical" evidence="6">
    <location>
        <begin position="87"/>
        <end position="108"/>
    </location>
</feature>
<accession>A0ABD3P6N0</accession>
<evidence type="ECO:0000313" key="8">
    <source>
        <dbReference type="EMBL" id="KAL3783548.1"/>
    </source>
</evidence>
<gene>
    <name evidence="8" type="ORF">ACHAW5_006077</name>
</gene>
<dbReference type="PANTHER" id="PTHR23292:SF6">
    <property type="entry name" value="FI16602P1-RELATED"/>
    <property type="match status" value="1"/>
</dbReference>
<keyword evidence="3" id="KW-0479">Metal-binding</keyword>
<keyword evidence="6" id="KW-1133">Transmembrane helix</keyword>
<keyword evidence="6" id="KW-0812">Transmembrane</keyword>
<protein>
    <recommendedName>
        <fullName evidence="7">LITAF domain-containing protein</fullName>
    </recommendedName>
</protein>
<keyword evidence="9" id="KW-1185">Reference proteome</keyword>
<evidence type="ECO:0000259" key="7">
    <source>
        <dbReference type="PROSITE" id="PS51837"/>
    </source>
</evidence>
<evidence type="ECO:0000313" key="9">
    <source>
        <dbReference type="Proteomes" id="UP001530315"/>
    </source>
</evidence>
<comment type="caution">
    <text evidence="8">The sequence shown here is derived from an EMBL/GenBank/DDBJ whole genome shotgun (WGS) entry which is preliminary data.</text>
</comment>
<dbReference type="SMART" id="SM00714">
    <property type="entry name" value="LITAF"/>
    <property type="match status" value="1"/>
</dbReference>
<name>A0ABD3P6N0_9STRA</name>
<dbReference type="AlphaFoldDB" id="A0ABD3P6N0"/>
<proteinExistence type="inferred from homology"/>
<comment type="subcellular location">
    <subcellularLocation>
        <location evidence="1">Membrane</location>
        <topology evidence="1">Peripheral membrane protein</topology>
    </subcellularLocation>
</comment>
<dbReference type="Proteomes" id="UP001530315">
    <property type="component" value="Unassembled WGS sequence"/>
</dbReference>
<dbReference type="InterPro" id="IPR037519">
    <property type="entry name" value="LITAF_fam"/>
</dbReference>
<dbReference type="GO" id="GO:0016020">
    <property type="term" value="C:membrane"/>
    <property type="evidence" value="ECO:0007669"/>
    <property type="project" value="UniProtKB-SubCell"/>
</dbReference>
<evidence type="ECO:0000256" key="4">
    <source>
        <dbReference type="ARBA" id="ARBA00022833"/>
    </source>
</evidence>
<dbReference type="Pfam" id="PF10601">
    <property type="entry name" value="zf-LITAF-like"/>
    <property type="match status" value="1"/>
</dbReference>
<organism evidence="8 9">
    <name type="scientific">Stephanodiscus triporus</name>
    <dbReference type="NCBI Taxonomy" id="2934178"/>
    <lineage>
        <taxon>Eukaryota</taxon>
        <taxon>Sar</taxon>
        <taxon>Stramenopiles</taxon>
        <taxon>Ochrophyta</taxon>
        <taxon>Bacillariophyta</taxon>
        <taxon>Coscinodiscophyceae</taxon>
        <taxon>Thalassiosirophycidae</taxon>
        <taxon>Stephanodiscales</taxon>
        <taxon>Stephanodiscaceae</taxon>
        <taxon>Stephanodiscus</taxon>
    </lineage>
</organism>
<dbReference type="PROSITE" id="PS51837">
    <property type="entry name" value="LITAF"/>
    <property type="match status" value="1"/>
</dbReference>
<keyword evidence="5 6" id="KW-0472">Membrane</keyword>
<evidence type="ECO:0000256" key="3">
    <source>
        <dbReference type="ARBA" id="ARBA00022723"/>
    </source>
</evidence>
<dbReference type="PANTHER" id="PTHR23292">
    <property type="entry name" value="LIPOPOLYSACCHARIDE-INDUCED TUMOR NECROSIS FACTOR-ALPHA FACTOR"/>
    <property type="match status" value="1"/>
</dbReference>
<evidence type="ECO:0000256" key="5">
    <source>
        <dbReference type="ARBA" id="ARBA00023136"/>
    </source>
</evidence>
<comment type="similarity">
    <text evidence="2">Belongs to the CDIP1/LITAF family.</text>
</comment>